<gene>
    <name evidence="3" type="ORF">SELMODRAFT_72136</name>
</gene>
<dbReference type="EMBL" id="GL377568">
    <property type="protein sequence ID" value="EFJ35724.1"/>
    <property type="molecule type" value="Genomic_DNA"/>
</dbReference>
<dbReference type="KEGG" id="smo:SELMODRAFT_72136"/>
<dbReference type="Gene3D" id="1.25.40.10">
    <property type="entry name" value="Tetratricopeptide repeat domain"/>
    <property type="match status" value="1"/>
</dbReference>
<dbReference type="GO" id="GO:0009451">
    <property type="term" value="P:RNA modification"/>
    <property type="evidence" value="ECO:0007669"/>
    <property type="project" value="InterPro"/>
</dbReference>
<dbReference type="Gramene" id="EFJ35724">
    <property type="protein sequence ID" value="EFJ35724"/>
    <property type="gene ID" value="SELMODRAFT_72136"/>
</dbReference>
<dbReference type="STRING" id="88036.D8QWZ1"/>
<feature type="repeat" description="PPR" evidence="2">
    <location>
        <begin position="29"/>
        <end position="64"/>
    </location>
</feature>
<keyword evidence="1" id="KW-0677">Repeat</keyword>
<dbReference type="AlphaFoldDB" id="D8QWZ1"/>
<keyword evidence="4" id="KW-1185">Reference proteome</keyword>
<dbReference type="GO" id="GO:0003723">
    <property type="term" value="F:RNA binding"/>
    <property type="evidence" value="ECO:0007669"/>
    <property type="project" value="InterPro"/>
</dbReference>
<proteinExistence type="predicted"/>
<dbReference type="HOGENOM" id="CLU_002706_0_0_1"/>
<dbReference type="PANTHER" id="PTHR47926">
    <property type="entry name" value="PENTATRICOPEPTIDE REPEAT-CONTAINING PROTEIN"/>
    <property type="match status" value="1"/>
</dbReference>
<dbReference type="NCBIfam" id="TIGR00756">
    <property type="entry name" value="PPR"/>
    <property type="match status" value="1"/>
</dbReference>
<name>D8QWZ1_SELML</name>
<evidence type="ECO:0000256" key="1">
    <source>
        <dbReference type="ARBA" id="ARBA00022737"/>
    </source>
</evidence>
<dbReference type="Pfam" id="PF01535">
    <property type="entry name" value="PPR"/>
    <property type="match status" value="1"/>
</dbReference>
<dbReference type="InterPro" id="IPR046960">
    <property type="entry name" value="PPR_At4g14850-like_plant"/>
</dbReference>
<dbReference type="InterPro" id="IPR002885">
    <property type="entry name" value="PPR_rpt"/>
</dbReference>
<dbReference type="Proteomes" id="UP000001514">
    <property type="component" value="Unassembled WGS sequence"/>
</dbReference>
<sequence length="176" mass="19365">ISNLIVQMYGRCGSVEAARRVFDAIHAPNSFSWNIMLSAYATKGHLDEATIELFREMQLAAGIPDEVSISSVLTACTHQGLVEIARQVVISFQNDYGIQPLREHYSGMLDILGRSGHLECAANLVRTMPYTPRIPDYGALLASCKTLENVEFGGEIARKLVELNRDDTSSYVSVAN</sequence>
<accession>D8QWZ1</accession>
<dbReference type="InterPro" id="IPR011990">
    <property type="entry name" value="TPR-like_helical_dom_sf"/>
</dbReference>
<dbReference type="eggNOG" id="KOG4197">
    <property type="taxonomic scope" value="Eukaryota"/>
</dbReference>
<dbReference type="PROSITE" id="PS51375">
    <property type="entry name" value="PPR"/>
    <property type="match status" value="1"/>
</dbReference>
<evidence type="ECO:0000313" key="4">
    <source>
        <dbReference type="Proteomes" id="UP000001514"/>
    </source>
</evidence>
<dbReference type="InParanoid" id="D8QWZ1"/>
<dbReference type="Pfam" id="PF13041">
    <property type="entry name" value="PPR_2"/>
    <property type="match status" value="1"/>
</dbReference>
<dbReference type="PANTHER" id="PTHR47926:SF533">
    <property type="entry name" value="DYW DOMAIN-CONTAINING PROTEIN"/>
    <property type="match status" value="1"/>
</dbReference>
<evidence type="ECO:0000313" key="3">
    <source>
        <dbReference type="EMBL" id="EFJ35724.1"/>
    </source>
</evidence>
<feature type="non-terminal residue" evidence="3">
    <location>
        <position position="176"/>
    </location>
</feature>
<evidence type="ECO:0000256" key="2">
    <source>
        <dbReference type="PROSITE-ProRule" id="PRU00708"/>
    </source>
</evidence>
<evidence type="ECO:0008006" key="5">
    <source>
        <dbReference type="Google" id="ProtNLM"/>
    </source>
</evidence>
<reference evidence="3 4" key="1">
    <citation type="journal article" date="2011" name="Science">
        <title>The Selaginella genome identifies genetic changes associated with the evolution of vascular plants.</title>
        <authorList>
            <person name="Banks J.A."/>
            <person name="Nishiyama T."/>
            <person name="Hasebe M."/>
            <person name="Bowman J.L."/>
            <person name="Gribskov M."/>
            <person name="dePamphilis C."/>
            <person name="Albert V.A."/>
            <person name="Aono N."/>
            <person name="Aoyama T."/>
            <person name="Ambrose B.A."/>
            <person name="Ashton N.W."/>
            <person name="Axtell M.J."/>
            <person name="Barker E."/>
            <person name="Barker M.S."/>
            <person name="Bennetzen J.L."/>
            <person name="Bonawitz N.D."/>
            <person name="Chapple C."/>
            <person name="Cheng C."/>
            <person name="Correa L.G."/>
            <person name="Dacre M."/>
            <person name="DeBarry J."/>
            <person name="Dreyer I."/>
            <person name="Elias M."/>
            <person name="Engstrom E.M."/>
            <person name="Estelle M."/>
            <person name="Feng L."/>
            <person name="Finet C."/>
            <person name="Floyd S.K."/>
            <person name="Frommer W.B."/>
            <person name="Fujita T."/>
            <person name="Gramzow L."/>
            <person name="Gutensohn M."/>
            <person name="Harholt J."/>
            <person name="Hattori M."/>
            <person name="Heyl A."/>
            <person name="Hirai T."/>
            <person name="Hiwatashi Y."/>
            <person name="Ishikawa M."/>
            <person name="Iwata M."/>
            <person name="Karol K.G."/>
            <person name="Koehler B."/>
            <person name="Kolukisaoglu U."/>
            <person name="Kubo M."/>
            <person name="Kurata T."/>
            <person name="Lalonde S."/>
            <person name="Li K."/>
            <person name="Li Y."/>
            <person name="Litt A."/>
            <person name="Lyons E."/>
            <person name="Manning G."/>
            <person name="Maruyama T."/>
            <person name="Michael T.P."/>
            <person name="Mikami K."/>
            <person name="Miyazaki S."/>
            <person name="Morinaga S."/>
            <person name="Murata T."/>
            <person name="Mueller-Roeber B."/>
            <person name="Nelson D.R."/>
            <person name="Obara M."/>
            <person name="Oguri Y."/>
            <person name="Olmstead R.G."/>
            <person name="Onodera N."/>
            <person name="Petersen B.L."/>
            <person name="Pils B."/>
            <person name="Prigge M."/>
            <person name="Rensing S.A."/>
            <person name="Riano-Pachon D.M."/>
            <person name="Roberts A.W."/>
            <person name="Sato Y."/>
            <person name="Scheller H.V."/>
            <person name="Schulz B."/>
            <person name="Schulz C."/>
            <person name="Shakirov E.V."/>
            <person name="Shibagaki N."/>
            <person name="Shinohara N."/>
            <person name="Shippen D.E."/>
            <person name="Soerensen I."/>
            <person name="Sotooka R."/>
            <person name="Sugimoto N."/>
            <person name="Sugita M."/>
            <person name="Sumikawa N."/>
            <person name="Tanurdzic M."/>
            <person name="Theissen G."/>
            <person name="Ulvskov P."/>
            <person name="Wakazuki S."/>
            <person name="Weng J.K."/>
            <person name="Willats W.W."/>
            <person name="Wipf D."/>
            <person name="Wolf P.G."/>
            <person name="Yang L."/>
            <person name="Zimmer A.D."/>
            <person name="Zhu Q."/>
            <person name="Mitros T."/>
            <person name="Hellsten U."/>
            <person name="Loque D."/>
            <person name="Otillar R."/>
            <person name="Salamov A."/>
            <person name="Schmutz J."/>
            <person name="Shapiro H."/>
            <person name="Lindquist E."/>
            <person name="Lucas S."/>
            <person name="Rokhsar D."/>
            <person name="Grigoriev I.V."/>
        </authorList>
    </citation>
    <scope>NUCLEOTIDE SEQUENCE [LARGE SCALE GENOMIC DNA]</scope>
</reference>
<organism evidence="4">
    <name type="scientific">Selaginella moellendorffii</name>
    <name type="common">Spikemoss</name>
    <dbReference type="NCBI Taxonomy" id="88036"/>
    <lineage>
        <taxon>Eukaryota</taxon>
        <taxon>Viridiplantae</taxon>
        <taxon>Streptophyta</taxon>
        <taxon>Embryophyta</taxon>
        <taxon>Tracheophyta</taxon>
        <taxon>Lycopodiopsida</taxon>
        <taxon>Selaginellales</taxon>
        <taxon>Selaginellaceae</taxon>
        <taxon>Selaginella</taxon>
    </lineage>
</organism>
<protein>
    <recommendedName>
        <fullName evidence="5">Pentacotripeptide-repeat region of PRORP domain-containing protein</fullName>
    </recommendedName>
</protein>
<feature type="non-terminal residue" evidence="3">
    <location>
        <position position="1"/>
    </location>
</feature>